<dbReference type="Proteomes" id="UP000005203">
    <property type="component" value="Linkage group LG9"/>
</dbReference>
<dbReference type="OrthoDB" id="446173at2759"/>
<feature type="compositionally biased region" description="Low complexity" evidence="2">
    <location>
        <begin position="836"/>
        <end position="848"/>
    </location>
</feature>
<dbReference type="InterPro" id="IPR038877">
    <property type="entry name" value="THSD1"/>
</dbReference>
<feature type="transmembrane region" description="Helical" evidence="3">
    <location>
        <begin position="647"/>
        <end position="665"/>
    </location>
</feature>
<dbReference type="SMART" id="SM00209">
    <property type="entry name" value="TSP1"/>
    <property type="match status" value="1"/>
</dbReference>
<dbReference type="GO" id="GO:0071944">
    <property type="term" value="C:cell periphery"/>
    <property type="evidence" value="ECO:0007669"/>
    <property type="project" value="TreeGrafter"/>
</dbReference>
<accession>A0A7M7RC03</accession>
<feature type="signal peptide" evidence="4">
    <location>
        <begin position="1"/>
        <end position="25"/>
    </location>
</feature>
<feature type="compositionally biased region" description="Low complexity" evidence="2">
    <location>
        <begin position="1017"/>
        <end position="1027"/>
    </location>
</feature>
<organism evidence="5">
    <name type="scientific">Apis mellifera</name>
    <name type="common">Honeybee</name>
    <dbReference type="NCBI Taxonomy" id="7460"/>
    <lineage>
        <taxon>Eukaryota</taxon>
        <taxon>Metazoa</taxon>
        <taxon>Ecdysozoa</taxon>
        <taxon>Arthropoda</taxon>
        <taxon>Hexapoda</taxon>
        <taxon>Insecta</taxon>
        <taxon>Pterygota</taxon>
        <taxon>Neoptera</taxon>
        <taxon>Endopterygota</taxon>
        <taxon>Hymenoptera</taxon>
        <taxon>Apocrita</taxon>
        <taxon>Aculeata</taxon>
        <taxon>Apoidea</taxon>
        <taxon>Anthophila</taxon>
        <taxon>Apidae</taxon>
        <taxon>Apis</taxon>
    </lineage>
</organism>
<dbReference type="EnsemblMetazoa" id="XM_623826">
    <property type="protein sequence ID" value="XP_623829"/>
    <property type="gene ID" value="LOC551433"/>
</dbReference>
<dbReference type="Gene3D" id="2.60.120.290">
    <property type="entry name" value="Spermadhesin, CUB domain"/>
    <property type="match status" value="1"/>
</dbReference>
<keyword evidence="4" id="KW-0732">Signal</keyword>
<evidence type="ECO:0000313" key="5">
    <source>
        <dbReference type="EnsemblMetazoa" id="XP_623829"/>
    </source>
</evidence>
<dbReference type="Pfam" id="PF00090">
    <property type="entry name" value="TSP_1"/>
    <property type="match status" value="1"/>
</dbReference>
<dbReference type="RefSeq" id="XP_623829.4">
    <property type="nucleotide sequence ID" value="XM_623826.6"/>
</dbReference>
<dbReference type="PROSITE" id="PS50092">
    <property type="entry name" value="TSP1"/>
    <property type="match status" value="1"/>
</dbReference>
<keyword evidence="3" id="KW-0472">Membrane</keyword>
<dbReference type="OMA" id="IIPCGVF"/>
<keyword evidence="3" id="KW-0812">Transmembrane</keyword>
<dbReference type="AlphaFoldDB" id="A0A7M7RC03"/>
<protein>
    <submittedName>
        <fullName evidence="7">Uncharacterized protein LOC551433</fullName>
    </submittedName>
</protein>
<dbReference type="FunFam" id="2.20.100.10:FF:000001">
    <property type="entry name" value="semaphorin-5A isoform X1"/>
    <property type="match status" value="1"/>
</dbReference>
<dbReference type="PANTHER" id="PTHR16311">
    <property type="entry name" value="THROMBOSPONDIN TYPE I DOMAIN-CONTAINING 1"/>
    <property type="match status" value="1"/>
</dbReference>
<dbReference type="InterPro" id="IPR000884">
    <property type="entry name" value="TSP1_rpt"/>
</dbReference>
<proteinExistence type="predicted"/>
<gene>
    <name evidence="5" type="primary">551433</name>
    <name evidence="7" type="synonym">LOC551433</name>
</gene>
<dbReference type="PANTHER" id="PTHR16311:SF3">
    <property type="entry name" value="THROMBOSPONDIN TYPE-1 DOMAIN-CONTAINING PROTEIN 1"/>
    <property type="match status" value="1"/>
</dbReference>
<reference evidence="5" key="1">
    <citation type="submission" date="2021-01" db="UniProtKB">
        <authorList>
            <consortium name="EnsemblMetazoa"/>
        </authorList>
    </citation>
    <scope>IDENTIFICATION</scope>
    <source>
        <strain evidence="5">DH4</strain>
    </source>
</reference>
<sequence length="1162" mass="131917">MNLKFKWLFLGIVVITLLEIDITRSMTKDEEDFSALKIDSPSSHIALSGDLTITVAKLNKTLENSKYKYEFKEKENENFKSSFKNISNQFMLLRILYLLEDISELIGEIQLKKLPIENETISIIIPCGYFTRGGVYILRIEYMYENSTVPVANFHQTSKILDVKWPLPAIFLESQQIITYPNRPVKTTIKYNGMNCNPSENVPVAVYILQLIYCGSSVTACYLQNNTYIQILYYEEIKNFLPAKTIFFRCELFGLPGNYAIRLKATDNNPTAPNTSVYFKVSWSEEFKLTVHARSIYPCEGSGGVPVLFEYPSCRLEGDRIRVYGRLKADVTSVASPSSLHYITESRSIPGKHSLAFDCDLFTEKFIEYCFVYVSQAITGAMGNVKISCIPTFPFQESDTAGWGPWSPWSPCSSSCFGGIRNRYRFCDTPPPKYGAKFCQGKAIETEFCGKIFWNESIKDEWHNQIEDSKCHNTVLATKPEVIAEIGLQCRCGCRIVLKQQTLRKMLGANTQACPGRSFWLLQAEPNFVIGLHLDQLQFPCLGQYFRIRDGNTLNANLLIDIAYDKMQLTTKTLFSSGPNLLVEFFSDELIASGDACIGGFLAHAGVLDKKYLKKNRTTTIVPFKTNSTNVEIDWFSWEPIHITTTLLLLLIFSLSIILTLQFIVRYRKYRIAEDLDNMSDISELMPDRSRFLSTSTIISEVISMIETTTKVSPKEILNNTEEHYQSTETLTGCKDETTLSSSTLKLSNTIETSSDKTITSIKSNYDKLLSASSILVYNKPEVKYAYPIKLQTIDFDTSEEKASKMESENMKDMNDILKIYKNNENNYSEGKESSPESILSSSSTLASGKETKERRNREKLLQGPGSEFSLTNPDSELELDYYDYNVANASAVPGSYLGMDPAFLVWIPPIEDLNLNTEDLLLGNKRNSILALETEGAALTPSEYRRMKLSSFDDFQFELEQGTRKFEKLLPVQKLLEDSSIKVSMESVSGILEQKQYCVISNKRIRLGKEEESSEESNSSKSLLGSPINMIDNEENNKEKLSSTSNKILQKDFSKIKQNSNQKNISKDQDEDNISCKYKELMECNQSFTNLKDTVNIPMTELSGSPLKSFSQVRKLNSKEINTTLNIHNPDYGIETFCLRQGSFYDQNIKFVDDDDDEYIN</sequence>
<evidence type="ECO:0000256" key="2">
    <source>
        <dbReference type="SAM" id="MobiDB-lite"/>
    </source>
</evidence>
<dbReference type="InterPro" id="IPR035914">
    <property type="entry name" value="Sperma_CUB_dom_sf"/>
</dbReference>
<feature type="compositionally biased region" description="Basic and acidic residues" evidence="2">
    <location>
        <begin position="850"/>
        <end position="861"/>
    </location>
</feature>
<dbReference type="SUPFAM" id="SSF49854">
    <property type="entry name" value="Spermadhesin, CUB domain"/>
    <property type="match status" value="1"/>
</dbReference>
<keyword evidence="3" id="KW-1133">Transmembrane helix</keyword>
<evidence type="ECO:0000256" key="1">
    <source>
        <dbReference type="ARBA" id="ARBA00023157"/>
    </source>
</evidence>
<name>A0A7M7RC03_APIME</name>
<keyword evidence="6" id="KW-1185">Reference proteome</keyword>
<feature type="region of interest" description="Disordered" evidence="2">
    <location>
        <begin position="827"/>
        <end position="873"/>
    </location>
</feature>
<keyword evidence="1" id="KW-1015">Disulfide bond</keyword>
<dbReference type="InterPro" id="IPR036383">
    <property type="entry name" value="TSP1_rpt_sf"/>
</dbReference>
<dbReference type="KEGG" id="ame:551433"/>
<accession>A0A8B9B6T5</accession>
<reference evidence="7" key="2">
    <citation type="submission" date="2025-04" db="UniProtKB">
        <authorList>
            <consortium name="RefSeq"/>
        </authorList>
    </citation>
    <scope>IDENTIFICATION</scope>
    <source>
        <strain evidence="7">DH4</strain>
        <tissue evidence="7">Whole body</tissue>
    </source>
</reference>
<dbReference type="Gene3D" id="2.20.100.10">
    <property type="entry name" value="Thrombospondin type-1 (TSP1) repeat"/>
    <property type="match status" value="1"/>
</dbReference>
<feature type="region of interest" description="Disordered" evidence="2">
    <location>
        <begin position="1010"/>
        <end position="1031"/>
    </location>
</feature>
<evidence type="ECO:0000256" key="3">
    <source>
        <dbReference type="SAM" id="Phobius"/>
    </source>
</evidence>
<evidence type="ECO:0000313" key="6">
    <source>
        <dbReference type="Proteomes" id="UP000005203"/>
    </source>
</evidence>
<evidence type="ECO:0000313" key="7">
    <source>
        <dbReference type="RefSeq" id="XP_623829.4"/>
    </source>
</evidence>
<feature type="chain" id="PRO_5044660936" evidence="4">
    <location>
        <begin position="26"/>
        <end position="1162"/>
    </location>
</feature>
<evidence type="ECO:0000256" key="4">
    <source>
        <dbReference type="SAM" id="SignalP"/>
    </source>
</evidence>
<dbReference type="SUPFAM" id="SSF82895">
    <property type="entry name" value="TSP-1 type 1 repeat"/>
    <property type="match status" value="1"/>
</dbReference>